<feature type="transmembrane region" description="Helical" evidence="4">
    <location>
        <begin position="9"/>
        <end position="29"/>
    </location>
</feature>
<dbReference type="GO" id="GO:0008658">
    <property type="term" value="F:penicillin binding"/>
    <property type="evidence" value="ECO:0007669"/>
    <property type="project" value="InterPro"/>
</dbReference>
<dbReference type="InterPro" id="IPR050515">
    <property type="entry name" value="Beta-lactam/transpept"/>
</dbReference>
<dbReference type="GO" id="GO:0005886">
    <property type="term" value="C:plasma membrane"/>
    <property type="evidence" value="ECO:0007669"/>
    <property type="project" value="TreeGrafter"/>
</dbReference>
<dbReference type="PANTHER" id="PTHR30627">
    <property type="entry name" value="PEPTIDOGLYCAN D,D-TRANSPEPTIDASE"/>
    <property type="match status" value="1"/>
</dbReference>
<dbReference type="SUPFAM" id="SSF56519">
    <property type="entry name" value="Penicillin binding protein dimerisation domain"/>
    <property type="match status" value="1"/>
</dbReference>
<evidence type="ECO:0000256" key="2">
    <source>
        <dbReference type="ARBA" id="ARBA00007171"/>
    </source>
</evidence>
<dbReference type="AlphaFoldDB" id="A0A9X1Y7D7"/>
<protein>
    <submittedName>
        <fullName evidence="7">Penicillin-binding transpeptidase domain-containing protein</fullName>
    </submittedName>
</protein>
<dbReference type="InterPro" id="IPR036138">
    <property type="entry name" value="PBP_dimer_sf"/>
</dbReference>
<evidence type="ECO:0000259" key="6">
    <source>
        <dbReference type="Pfam" id="PF03717"/>
    </source>
</evidence>
<dbReference type="GO" id="GO:0071555">
    <property type="term" value="P:cell wall organization"/>
    <property type="evidence" value="ECO:0007669"/>
    <property type="project" value="TreeGrafter"/>
</dbReference>
<feature type="domain" description="Penicillin-binding protein dimerisation" evidence="6">
    <location>
        <begin position="61"/>
        <end position="224"/>
    </location>
</feature>
<accession>A0A9X1Y7D7</accession>
<dbReference type="Gene3D" id="3.90.1310.10">
    <property type="entry name" value="Penicillin-binding protein 2a (Domain 2)"/>
    <property type="match status" value="1"/>
</dbReference>
<dbReference type="Proteomes" id="UP001139534">
    <property type="component" value="Unassembled WGS sequence"/>
</dbReference>
<keyword evidence="4" id="KW-0812">Transmembrane</keyword>
<dbReference type="RefSeq" id="WP_248552631.1">
    <property type="nucleotide sequence ID" value="NZ_JALPRK010000014.1"/>
</dbReference>
<dbReference type="Pfam" id="PF00905">
    <property type="entry name" value="Transpeptidase"/>
    <property type="match status" value="1"/>
</dbReference>
<evidence type="ECO:0000313" key="7">
    <source>
        <dbReference type="EMBL" id="MCK8488557.1"/>
    </source>
</evidence>
<evidence type="ECO:0000256" key="1">
    <source>
        <dbReference type="ARBA" id="ARBA00004370"/>
    </source>
</evidence>
<dbReference type="GO" id="GO:0071972">
    <property type="term" value="F:peptidoglycan L,D-transpeptidase activity"/>
    <property type="evidence" value="ECO:0007669"/>
    <property type="project" value="TreeGrafter"/>
</dbReference>
<proteinExistence type="inferred from homology"/>
<keyword evidence="3 4" id="KW-0472">Membrane</keyword>
<dbReference type="PANTHER" id="PTHR30627:SF24">
    <property type="entry name" value="PENICILLIN-BINDING PROTEIN 4B"/>
    <property type="match status" value="1"/>
</dbReference>
<comment type="similarity">
    <text evidence="2">Belongs to the transpeptidase family.</text>
</comment>
<sequence>MSLLRKKRIFYLLLSFMVVIGLFALRIAWIQTASAFKAVTVSGKTINELAVRQREESIELDPGRGHIFDRNGKPLTGELAWTPILFPVRKLPEEPQLASMAAALGTTVTELRSTWEQLERPYTWPKPGGEPGEPLRLNEEAARMLPKLEGLEVLPYMTRYGPGKRGNQWLGFVTQRPDVIRKLRENKHQPDFALTLQVGASGLEKTLDGLLRGLGGVRAAYAVDGRKDPLGGMGTRVNADTSRYYPLQIQTTVDDEIQQKIEQLAVKMNVTEGAVVVLDAKTADIVSMVSFPFYDPHHVDPAAENWGNKAVKASVPGSIFKTVIAAAALEEHATVPGEVFHCNGHYGKYGLSCWKKGGHGNITLEEGFAKSCNVVFATLGERLSTDAMVRTAAKLGLGRPIGWSDPAFLGGDGLRPLDHEEPGVVFNSLAAADGGVRAQTAIGQRDVLVSPLQAANLVVSLLHGGQVTAPRLVSEIRYKDGSLLSELPTQASPSAAGQIHTQTANRLLSWMRLVVTDGTGGALQQAKWPLAGKSGTAEVIRNNQPLNNQWFIGYGPVEEPQYAVAVLVQNRPEGSKHLAAELFWRTMDVLASQG</sequence>
<dbReference type="Pfam" id="PF03717">
    <property type="entry name" value="PBP_dimer"/>
    <property type="match status" value="1"/>
</dbReference>
<evidence type="ECO:0000313" key="8">
    <source>
        <dbReference type="Proteomes" id="UP001139534"/>
    </source>
</evidence>
<dbReference type="InterPro" id="IPR001460">
    <property type="entry name" value="PCN-bd_Tpept"/>
</dbReference>
<dbReference type="InterPro" id="IPR012338">
    <property type="entry name" value="Beta-lactam/transpept-like"/>
</dbReference>
<evidence type="ECO:0000259" key="5">
    <source>
        <dbReference type="Pfam" id="PF00905"/>
    </source>
</evidence>
<dbReference type="Gene3D" id="3.40.710.10">
    <property type="entry name" value="DD-peptidase/beta-lactamase superfamily"/>
    <property type="match status" value="1"/>
</dbReference>
<keyword evidence="4" id="KW-1133">Transmembrane helix</keyword>
<evidence type="ECO:0000256" key="3">
    <source>
        <dbReference type="ARBA" id="ARBA00023136"/>
    </source>
</evidence>
<dbReference type="EMBL" id="JALPRK010000014">
    <property type="protein sequence ID" value="MCK8488557.1"/>
    <property type="molecule type" value="Genomic_DNA"/>
</dbReference>
<feature type="domain" description="Penicillin-binding protein transpeptidase" evidence="5">
    <location>
        <begin position="273"/>
        <end position="587"/>
    </location>
</feature>
<organism evidence="7 8">
    <name type="scientific">Paenibacillus mellifer</name>
    <dbReference type="NCBI Taxonomy" id="2937794"/>
    <lineage>
        <taxon>Bacteria</taxon>
        <taxon>Bacillati</taxon>
        <taxon>Bacillota</taxon>
        <taxon>Bacilli</taxon>
        <taxon>Bacillales</taxon>
        <taxon>Paenibacillaceae</taxon>
        <taxon>Paenibacillus</taxon>
    </lineage>
</organism>
<dbReference type="InterPro" id="IPR005311">
    <property type="entry name" value="PBP_dimer"/>
</dbReference>
<comment type="caution">
    <text evidence="7">The sequence shown here is derived from an EMBL/GenBank/DDBJ whole genome shotgun (WGS) entry which is preliminary data.</text>
</comment>
<gene>
    <name evidence="7" type="ORF">M0651_15385</name>
</gene>
<dbReference type="SUPFAM" id="SSF56601">
    <property type="entry name" value="beta-lactamase/transpeptidase-like"/>
    <property type="match status" value="1"/>
</dbReference>
<reference evidence="7" key="1">
    <citation type="submission" date="2022-04" db="EMBL/GenBank/DDBJ databases">
        <authorList>
            <person name="Seo M.-J."/>
        </authorList>
    </citation>
    <scope>NUCLEOTIDE SEQUENCE</scope>
    <source>
        <strain evidence="7">MBLB2552</strain>
    </source>
</reference>
<keyword evidence="8" id="KW-1185">Reference proteome</keyword>
<comment type="subcellular location">
    <subcellularLocation>
        <location evidence="1">Membrane</location>
    </subcellularLocation>
</comment>
<name>A0A9X1Y7D7_9BACL</name>
<evidence type="ECO:0000256" key="4">
    <source>
        <dbReference type="SAM" id="Phobius"/>
    </source>
</evidence>